<protein>
    <submittedName>
        <fullName evidence="1">Uncharacterized protein</fullName>
    </submittedName>
</protein>
<dbReference type="GeneID" id="78455911"/>
<reference evidence="1 2" key="1">
    <citation type="submission" date="2018-06" db="EMBL/GenBank/DDBJ databases">
        <authorList>
            <consortium name="Pathogen Informatics"/>
            <person name="Doyle S."/>
        </authorList>
    </citation>
    <scope>NUCLEOTIDE SEQUENCE [LARGE SCALE GENOMIC DNA]</scope>
    <source>
        <strain evidence="1 2">NCTC12112</strain>
    </source>
</reference>
<accession>A0AAX1TUW7</accession>
<dbReference type="RefSeq" id="WP_005977522.1">
    <property type="nucleotide sequence ID" value="NZ_BAABXY010000001.1"/>
</dbReference>
<name>A0AAX1TUW7_9FUSO</name>
<dbReference type="EMBL" id="LS483487">
    <property type="protein sequence ID" value="SQJ02399.1"/>
    <property type="molecule type" value="Genomic_DNA"/>
</dbReference>
<dbReference type="AlphaFoldDB" id="A0AAX1TUW7"/>
<evidence type="ECO:0000313" key="1">
    <source>
        <dbReference type="EMBL" id="SQJ02399.1"/>
    </source>
</evidence>
<organism evidence="1 2">
    <name type="scientific">Fusobacterium ulcerans</name>
    <dbReference type="NCBI Taxonomy" id="861"/>
    <lineage>
        <taxon>Bacteria</taxon>
        <taxon>Fusobacteriati</taxon>
        <taxon>Fusobacteriota</taxon>
        <taxon>Fusobacteriia</taxon>
        <taxon>Fusobacteriales</taxon>
        <taxon>Fusobacteriaceae</taxon>
        <taxon>Fusobacterium</taxon>
    </lineage>
</organism>
<proteinExistence type="predicted"/>
<gene>
    <name evidence="1" type="ORF">NCTC12112_01344</name>
</gene>
<dbReference type="KEGG" id="ful:C4N20_13875"/>
<dbReference type="Proteomes" id="UP000249008">
    <property type="component" value="Chromosome 1"/>
</dbReference>
<evidence type="ECO:0000313" key="2">
    <source>
        <dbReference type="Proteomes" id="UP000249008"/>
    </source>
</evidence>
<sequence length="180" mass="21344">MINFTKIDEMIEIIENNQIPDGMTFNEYVCEFYNEVKTIPLSKYLRTKNKVKRLPKIMNSKKAGEVILASEKDDEIKTFLKRKGYKEIPQLDYKSIMLLRKTDLLSNWKKVLLFFEGEGTVEEINSSTRPILLPQEIEKLESYVKDELNINDQELNWLLTKFEKMQKNKMILKSLQKLSR</sequence>